<keyword evidence="2 5" id="KW-0812">Transmembrane</keyword>
<dbReference type="PROSITE" id="PS51257">
    <property type="entry name" value="PROKAR_LIPOPROTEIN"/>
    <property type="match status" value="1"/>
</dbReference>
<comment type="caution">
    <text evidence="6">The sequence shown here is derived from an EMBL/GenBank/DDBJ whole genome shotgun (WGS) entry which is preliminary data.</text>
</comment>
<dbReference type="InterPro" id="IPR018499">
    <property type="entry name" value="Tetraspanin/Peripherin"/>
</dbReference>
<organism evidence="6 7">
    <name type="scientific">Ceratitis capitata</name>
    <name type="common">Mediterranean fruit fly</name>
    <name type="synonym">Tephritis capitata</name>
    <dbReference type="NCBI Taxonomy" id="7213"/>
    <lineage>
        <taxon>Eukaryota</taxon>
        <taxon>Metazoa</taxon>
        <taxon>Ecdysozoa</taxon>
        <taxon>Arthropoda</taxon>
        <taxon>Hexapoda</taxon>
        <taxon>Insecta</taxon>
        <taxon>Pterygota</taxon>
        <taxon>Neoptera</taxon>
        <taxon>Endopterygota</taxon>
        <taxon>Diptera</taxon>
        <taxon>Brachycera</taxon>
        <taxon>Muscomorpha</taxon>
        <taxon>Tephritoidea</taxon>
        <taxon>Tephritidae</taxon>
        <taxon>Ceratitis</taxon>
        <taxon>Ceratitis</taxon>
    </lineage>
</organism>
<dbReference type="GO" id="GO:0005886">
    <property type="term" value="C:plasma membrane"/>
    <property type="evidence" value="ECO:0007669"/>
    <property type="project" value="TreeGrafter"/>
</dbReference>
<dbReference type="CDD" id="cd03127">
    <property type="entry name" value="tetraspanin_LEL"/>
    <property type="match status" value="1"/>
</dbReference>
<evidence type="ECO:0000256" key="5">
    <source>
        <dbReference type="SAM" id="Phobius"/>
    </source>
</evidence>
<dbReference type="EMBL" id="CAJHJT010000056">
    <property type="protein sequence ID" value="CAD7013402.1"/>
    <property type="molecule type" value="Genomic_DNA"/>
</dbReference>
<evidence type="ECO:0000313" key="6">
    <source>
        <dbReference type="EMBL" id="CAD7013402.1"/>
    </source>
</evidence>
<feature type="transmembrane region" description="Helical" evidence="5">
    <location>
        <begin position="76"/>
        <end position="95"/>
    </location>
</feature>
<evidence type="ECO:0000256" key="4">
    <source>
        <dbReference type="ARBA" id="ARBA00023136"/>
    </source>
</evidence>
<dbReference type="KEGG" id="ccat:101459240"/>
<comment type="subcellular location">
    <subcellularLocation>
        <location evidence="1">Membrane</location>
        <topology evidence="1">Multi-pass membrane protein</topology>
    </subcellularLocation>
</comment>
<dbReference type="AlphaFoldDB" id="A0A811VGZ1"/>
<protein>
    <submittedName>
        <fullName evidence="6">(Mediterranean fruit fly) hypothetical protein</fullName>
    </submittedName>
</protein>
<dbReference type="Proteomes" id="UP000606786">
    <property type="component" value="Unassembled WGS sequence"/>
</dbReference>
<proteinExistence type="predicted"/>
<dbReference type="SUPFAM" id="SSF48652">
    <property type="entry name" value="Tetraspanin"/>
    <property type="match status" value="1"/>
</dbReference>
<evidence type="ECO:0000313" key="7">
    <source>
        <dbReference type="Proteomes" id="UP000606786"/>
    </source>
</evidence>
<feature type="transmembrane region" description="Helical" evidence="5">
    <location>
        <begin position="49"/>
        <end position="69"/>
    </location>
</feature>
<dbReference type="PANTHER" id="PTHR19282:SF551">
    <property type="entry name" value="RE08073P-RELATED"/>
    <property type="match status" value="1"/>
</dbReference>
<keyword evidence="4 5" id="KW-0472">Membrane</keyword>
<keyword evidence="7" id="KW-1185">Reference proteome</keyword>
<feature type="transmembrane region" description="Helical" evidence="5">
    <location>
        <begin position="12"/>
        <end position="34"/>
    </location>
</feature>
<feature type="transmembrane region" description="Helical" evidence="5">
    <location>
        <begin position="191"/>
        <end position="212"/>
    </location>
</feature>
<sequence length="219" mass="24870">MAFSRPCLQWTVIVFNILSLIIGVLSVAACVYVLEKFSEGSAEHLEKFVQLGAAGLLVLATFVGCFGAVHGSVRILCCYVTMLIAIIISHIWKLYRYNEDKQISATEKMVTTAWMDWLVKNGAMDELQETYECCGEKNSLDYVNFKIKIPLSCYRTQNGLRMITPYEEGCLEALKRAYLAVYRNERLAHSLFIGFECLGILISLLLICKLLTKSRRYSY</sequence>
<dbReference type="Gene3D" id="1.10.1450.10">
    <property type="entry name" value="Tetraspanin"/>
    <property type="match status" value="1"/>
</dbReference>
<dbReference type="Pfam" id="PF00335">
    <property type="entry name" value="Tetraspanin"/>
    <property type="match status" value="1"/>
</dbReference>
<dbReference type="InterPro" id="IPR008952">
    <property type="entry name" value="Tetraspanin_EC2_sf"/>
</dbReference>
<dbReference type="PANTHER" id="PTHR19282">
    <property type="entry name" value="TETRASPANIN"/>
    <property type="match status" value="1"/>
</dbReference>
<evidence type="ECO:0000256" key="1">
    <source>
        <dbReference type="ARBA" id="ARBA00004141"/>
    </source>
</evidence>
<evidence type="ECO:0000256" key="2">
    <source>
        <dbReference type="ARBA" id="ARBA00022692"/>
    </source>
</evidence>
<accession>A0A811VGZ1</accession>
<reference evidence="6" key="1">
    <citation type="submission" date="2020-11" db="EMBL/GenBank/DDBJ databases">
        <authorList>
            <person name="Whitehead M."/>
        </authorList>
    </citation>
    <scope>NUCLEOTIDE SEQUENCE</scope>
    <source>
        <strain evidence="6">EGII</strain>
    </source>
</reference>
<dbReference type="OrthoDB" id="6239677at2759"/>
<keyword evidence="3 5" id="KW-1133">Transmembrane helix</keyword>
<evidence type="ECO:0000256" key="3">
    <source>
        <dbReference type="ARBA" id="ARBA00022989"/>
    </source>
</evidence>
<gene>
    <name evidence="6" type="ORF">CCAP1982_LOCUS21466</name>
</gene>
<name>A0A811VGZ1_CERCA</name>